<dbReference type="VEuPathDB" id="FungiDB:ASPFODRAFT_41216"/>
<sequence length="93" mass="10485">MQRIYPTSIIWIATWAREQASKQGTAIHFRQPYSTINGTRLCFACITQTTRPQHHDEVRVHAGGLESVSQADNADVPLYGDAWAVIECSWLLV</sequence>
<organism evidence="1 2">
    <name type="scientific">Aspergillus luchuensis (strain CBS 106.47)</name>
    <dbReference type="NCBI Taxonomy" id="1137211"/>
    <lineage>
        <taxon>Eukaryota</taxon>
        <taxon>Fungi</taxon>
        <taxon>Dikarya</taxon>
        <taxon>Ascomycota</taxon>
        <taxon>Pezizomycotina</taxon>
        <taxon>Eurotiomycetes</taxon>
        <taxon>Eurotiomycetidae</taxon>
        <taxon>Eurotiales</taxon>
        <taxon>Aspergillaceae</taxon>
        <taxon>Aspergillus</taxon>
        <taxon>Aspergillus subgen. Circumdati</taxon>
    </lineage>
</organism>
<accession>A0A1M3TW07</accession>
<dbReference type="Proteomes" id="UP000184063">
    <property type="component" value="Unassembled WGS sequence"/>
</dbReference>
<dbReference type="EMBL" id="KV878237">
    <property type="protein sequence ID" value="OJZ90774.1"/>
    <property type="molecule type" value="Genomic_DNA"/>
</dbReference>
<protein>
    <submittedName>
        <fullName evidence="1">Uncharacterized protein</fullName>
    </submittedName>
</protein>
<evidence type="ECO:0000313" key="1">
    <source>
        <dbReference type="EMBL" id="OJZ90774.1"/>
    </source>
</evidence>
<reference evidence="2" key="1">
    <citation type="journal article" date="2017" name="Genome Biol.">
        <title>Comparative genomics reveals high biological diversity and specific adaptations in the industrially and medically important fungal genus Aspergillus.</title>
        <authorList>
            <person name="de Vries R.P."/>
            <person name="Riley R."/>
            <person name="Wiebenga A."/>
            <person name="Aguilar-Osorio G."/>
            <person name="Amillis S."/>
            <person name="Uchima C.A."/>
            <person name="Anderluh G."/>
            <person name="Asadollahi M."/>
            <person name="Askin M."/>
            <person name="Barry K."/>
            <person name="Battaglia E."/>
            <person name="Bayram O."/>
            <person name="Benocci T."/>
            <person name="Braus-Stromeyer S.A."/>
            <person name="Caldana C."/>
            <person name="Canovas D."/>
            <person name="Cerqueira G.C."/>
            <person name="Chen F."/>
            <person name="Chen W."/>
            <person name="Choi C."/>
            <person name="Clum A."/>
            <person name="Dos Santos R.A."/>
            <person name="Damasio A.R."/>
            <person name="Diallinas G."/>
            <person name="Emri T."/>
            <person name="Fekete E."/>
            <person name="Flipphi M."/>
            <person name="Freyberg S."/>
            <person name="Gallo A."/>
            <person name="Gournas C."/>
            <person name="Habgood R."/>
            <person name="Hainaut M."/>
            <person name="Harispe M.L."/>
            <person name="Henrissat B."/>
            <person name="Hilden K.S."/>
            <person name="Hope R."/>
            <person name="Hossain A."/>
            <person name="Karabika E."/>
            <person name="Karaffa L."/>
            <person name="Karanyi Z."/>
            <person name="Krasevec N."/>
            <person name="Kuo A."/>
            <person name="Kusch H."/>
            <person name="LaButti K."/>
            <person name="Lagendijk E.L."/>
            <person name="Lapidus A."/>
            <person name="Levasseur A."/>
            <person name="Lindquist E."/>
            <person name="Lipzen A."/>
            <person name="Logrieco A.F."/>
            <person name="MacCabe A."/>
            <person name="Maekelae M.R."/>
            <person name="Malavazi I."/>
            <person name="Melin P."/>
            <person name="Meyer V."/>
            <person name="Mielnichuk N."/>
            <person name="Miskei M."/>
            <person name="Molnar A.P."/>
            <person name="Mule G."/>
            <person name="Ngan C.Y."/>
            <person name="Orejas M."/>
            <person name="Orosz E."/>
            <person name="Ouedraogo J.P."/>
            <person name="Overkamp K.M."/>
            <person name="Park H.-S."/>
            <person name="Perrone G."/>
            <person name="Piumi F."/>
            <person name="Punt P.J."/>
            <person name="Ram A.F."/>
            <person name="Ramon A."/>
            <person name="Rauscher S."/>
            <person name="Record E."/>
            <person name="Riano-Pachon D.M."/>
            <person name="Robert V."/>
            <person name="Roehrig J."/>
            <person name="Ruller R."/>
            <person name="Salamov A."/>
            <person name="Salih N.S."/>
            <person name="Samson R.A."/>
            <person name="Sandor E."/>
            <person name="Sanguinetti M."/>
            <person name="Schuetze T."/>
            <person name="Sepcic K."/>
            <person name="Shelest E."/>
            <person name="Sherlock G."/>
            <person name="Sophianopoulou V."/>
            <person name="Squina F.M."/>
            <person name="Sun H."/>
            <person name="Susca A."/>
            <person name="Todd R.B."/>
            <person name="Tsang A."/>
            <person name="Unkles S.E."/>
            <person name="van de Wiele N."/>
            <person name="van Rossen-Uffink D."/>
            <person name="Oliveira J.V."/>
            <person name="Vesth T.C."/>
            <person name="Visser J."/>
            <person name="Yu J.-H."/>
            <person name="Zhou M."/>
            <person name="Andersen M.R."/>
            <person name="Archer D.B."/>
            <person name="Baker S.E."/>
            <person name="Benoit I."/>
            <person name="Brakhage A.A."/>
            <person name="Braus G.H."/>
            <person name="Fischer R."/>
            <person name="Frisvad J.C."/>
            <person name="Goldman G.H."/>
            <person name="Houbraken J."/>
            <person name="Oakley B."/>
            <person name="Pocsi I."/>
            <person name="Scazzocchio C."/>
            <person name="Seiboth B."/>
            <person name="vanKuyk P.A."/>
            <person name="Wortman J."/>
            <person name="Dyer P.S."/>
            <person name="Grigoriev I.V."/>
        </authorList>
    </citation>
    <scope>NUCLEOTIDE SEQUENCE [LARGE SCALE GENOMIC DNA]</scope>
    <source>
        <strain evidence="2">CBS 106.47</strain>
    </source>
</reference>
<proteinExistence type="predicted"/>
<evidence type="ECO:0000313" key="2">
    <source>
        <dbReference type="Proteomes" id="UP000184063"/>
    </source>
</evidence>
<dbReference type="AlphaFoldDB" id="A0A1M3TW07"/>
<name>A0A1M3TW07_ASPLC</name>
<gene>
    <name evidence="1" type="ORF">ASPFODRAFT_41216</name>
</gene>